<dbReference type="InterPro" id="IPR013103">
    <property type="entry name" value="RVT_2"/>
</dbReference>
<dbReference type="EnsemblPlants" id="Solyc03g096093.1.1">
    <property type="protein sequence ID" value="Solyc03g096093.1.1"/>
    <property type="gene ID" value="Solyc03g096093.1"/>
</dbReference>
<evidence type="ECO:0000259" key="1">
    <source>
        <dbReference type="Pfam" id="PF07727"/>
    </source>
</evidence>
<dbReference type="InterPro" id="IPR043502">
    <property type="entry name" value="DNA/RNA_pol_sf"/>
</dbReference>
<dbReference type="SUPFAM" id="SSF56672">
    <property type="entry name" value="DNA/RNA polymerases"/>
    <property type="match status" value="1"/>
</dbReference>
<name>A0A3Q7FMH8_SOLLC</name>
<evidence type="ECO:0000313" key="3">
    <source>
        <dbReference type="Proteomes" id="UP000004994"/>
    </source>
</evidence>
<reference evidence="2" key="2">
    <citation type="submission" date="2019-01" db="UniProtKB">
        <authorList>
            <consortium name="EnsemblPlants"/>
        </authorList>
    </citation>
    <scope>IDENTIFICATION</scope>
    <source>
        <strain evidence="2">cv. Heinz 1706</strain>
    </source>
</reference>
<dbReference type="STRING" id="4081.A0A3Q7FMH8"/>
<organism evidence="2">
    <name type="scientific">Solanum lycopersicum</name>
    <name type="common">Tomato</name>
    <name type="synonym">Lycopersicon esculentum</name>
    <dbReference type="NCBI Taxonomy" id="4081"/>
    <lineage>
        <taxon>Eukaryota</taxon>
        <taxon>Viridiplantae</taxon>
        <taxon>Streptophyta</taxon>
        <taxon>Embryophyta</taxon>
        <taxon>Tracheophyta</taxon>
        <taxon>Spermatophyta</taxon>
        <taxon>Magnoliopsida</taxon>
        <taxon>eudicotyledons</taxon>
        <taxon>Gunneridae</taxon>
        <taxon>Pentapetalae</taxon>
        <taxon>asterids</taxon>
        <taxon>lamiids</taxon>
        <taxon>Solanales</taxon>
        <taxon>Solanaceae</taxon>
        <taxon>Solanoideae</taxon>
        <taxon>Solaneae</taxon>
        <taxon>Solanum</taxon>
        <taxon>Solanum subgen. Lycopersicon</taxon>
    </lineage>
</organism>
<feature type="domain" description="Reverse transcriptase Ty1/copia-type" evidence="1">
    <location>
        <begin position="170"/>
        <end position="258"/>
    </location>
</feature>
<protein>
    <recommendedName>
        <fullName evidence="1">Reverse transcriptase Ty1/copia-type domain-containing protein</fullName>
    </recommendedName>
</protein>
<dbReference type="InParanoid" id="A0A3Q7FMH8"/>
<dbReference type="Pfam" id="PF07727">
    <property type="entry name" value="RVT_2"/>
    <property type="match status" value="1"/>
</dbReference>
<proteinExistence type="predicted"/>
<dbReference type="Gramene" id="Solyc03g096093.1.1">
    <property type="protein sequence ID" value="Solyc03g096093.1.1"/>
    <property type="gene ID" value="Solyc03g096093.1"/>
</dbReference>
<dbReference type="Proteomes" id="UP000004994">
    <property type="component" value="Chromosome 3"/>
</dbReference>
<evidence type="ECO:0000313" key="2">
    <source>
        <dbReference type="EnsemblPlants" id="Solyc03g096093.1.1"/>
    </source>
</evidence>
<keyword evidence="3" id="KW-1185">Reference proteome</keyword>
<reference evidence="2" key="1">
    <citation type="journal article" date="2012" name="Nature">
        <title>The tomato genome sequence provides insights into fleshy fruit evolution.</title>
        <authorList>
            <consortium name="Tomato Genome Consortium"/>
        </authorList>
    </citation>
    <scope>NUCLEOTIDE SEQUENCE [LARGE SCALE GENOMIC DNA]</scope>
    <source>
        <strain evidence="2">cv. Heinz 1706</strain>
    </source>
</reference>
<dbReference type="AlphaFoldDB" id="A0A3Q7FMH8"/>
<sequence length="511" mass="55967">MIERAQGYRPKRLGVHRGAAISHRGSEGDGIPFIHRGDKGHLKDDCYMDQVTSSLSTNIKNYLGSRITQTTKCVSNMVGIHSSLSNVFAYGWIVDSEALSPYYTLFNQDLFFVSVKGKHDIIMNIQSHGMESQKEAGPTYDVEDQPQPLPNLAKNIQNDTLPDPTLLPDKKQGSNVVIVLIYVDNLLITGNNQDLMYAAQQYLHSKFTIKDLGLLIYFLGIEVMRSKHGALINQSKYTLEVIYDVGLSESKPAPIPFEANIKLTSVAYDDHLGNVTDDPLLEDISAYQRLVGNLIYLTITTPDICFVVQLLSETNQSVLPGKQSYSGAKTLKLAPIQNIESIMQMKANHHLPRTLAGDRAPLSLLMSSSISLPSMHTTLLLTLTSELALLLVASGESGTLIDLLVLPLVGGPDLTLYIEDAGILVIKGRRLPETLCLISCPRAMSHTISKDFFDNDLPKPELSGDEDFADKLLCGECLSSCFGGTSFRIFITLSTILVPTVPGLTLSLALA</sequence>
<accession>A0A3Q7FMH8</accession>